<reference evidence="2 3" key="1">
    <citation type="submission" date="2019-01" db="EMBL/GenBank/DDBJ databases">
        <title>Cytophagaceae bacterium strain CAR-16.</title>
        <authorList>
            <person name="Chen W.-M."/>
        </authorList>
    </citation>
    <scope>NUCLEOTIDE SEQUENCE [LARGE SCALE GENOMIC DNA]</scope>
    <source>
        <strain evidence="2 3">CAR-16</strain>
    </source>
</reference>
<keyword evidence="1" id="KW-1133">Transmembrane helix</keyword>
<gene>
    <name evidence="2" type="ORF">ESB04_11945</name>
</gene>
<feature type="transmembrane region" description="Helical" evidence="1">
    <location>
        <begin position="331"/>
        <end position="351"/>
    </location>
</feature>
<evidence type="ECO:0000313" key="2">
    <source>
        <dbReference type="EMBL" id="RXK46530.1"/>
    </source>
</evidence>
<dbReference type="Pfam" id="PF13795">
    <property type="entry name" value="HupE_UreJ_2"/>
    <property type="match status" value="1"/>
</dbReference>
<feature type="transmembrane region" description="Helical" evidence="1">
    <location>
        <begin position="239"/>
        <end position="257"/>
    </location>
</feature>
<sequence>MDPMCGSNFPFKTELFSETTFIFIRFGEIVLTTMVRPKTSSILAIFCFWGLMISHSSTAHPMPNSVVNLYVYDQSIAGVAKMPLDDFATAFGVPKESINLNSPELRRYFLNHIQIITEAKPWQTHIESVRVINSNDPIVREYQELLLNFICTPVKRTSTRDFTFKYDAIIHQVITHKIMVNVVQDWQGGILGSQVQVGEIALNIPKGQYFPLVVKLQNGSWWKGFGSMVSLGMYHIAEGADHLLFLLVLLLPCMLVPNGQNWGAFASASFGIKHMVKLVTAFTLGHSITLFVGAFQWIRLPQQWVEVWIALSIMISSIHAYRPLFAKKEGWIALGFGFVHGMAFASILMDIRLSAGALAWSILGFNLGIECMQILLLTVVLPLILWLSKRSEYILFRKVVSAISFLIACFWMLERIFFFKQL</sequence>
<name>A0A4Q1BX66_9BACT</name>
<accession>A0A4Q1BX66</accession>
<dbReference type="AlphaFoldDB" id="A0A4Q1BX66"/>
<evidence type="ECO:0000313" key="3">
    <source>
        <dbReference type="Proteomes" id="UP000289455"/>
    </source>
</evidence>
<evidence type="ECO:0000256" key="1">
    <source>
        <dbReference type="SAM" id="Phobius"/>
    </source>
</evidence>
<protein>
    <submittedName>
        <fullName evidence="2">HupE/UreJ family protein</fullName>
    </submittedName>
</protein>
<dbReference type="EMBL" id="SDHY01000009">
    <property type="protein sequence ID" value="RXK46530.1"/>
    <property type="molecule type" value="Genomic_DNA"/>
</dbReference>
<keyword evidence="1" id="KW-0472">Membrane</keyword>
<feature type="transmembrane region" description="Helical" evidence="1">
    <location>
        <begin position="357"/>
        <end position="387"/>
    </location>
</feature>
<dbReference type="InterPro" id="IPR032809">
    <property type="entry name" value="Put_HupE_UreJ"/>
</dbReference>
<dbReference type="OrthoDB" id="9808870at2"/>
<feature type="transmembrane region" description="Helical" evidence="1">
    <location>
        <begin position="278"/>
        <end position="298"/>
    </location>
</feature>
<dbReference type="Proteomes" id="UP000289455">
    <property type="component" value="Unassembled WGS sequence"/>
</dbReference>
<comment type="caution">
    <text evidence="2">The sequence shown here is derived from an EMBL/GenBank/DDBJ whole genome shotgun (WGS) entry which is preliminary data.</text>
</comment>
<organism evidence="2 3">
    <name type="scientific">Aquirufa rosea</name>
    <dbReference type="NCBI Taxonomy" id="2509241"/>
    <lineage>
        <taxon>Bacteria</taxon>
        <taxon>Pseudomonadati</taxon>
        <taxon>Bacteroidota</taxon>
        <taxon>Cytophagia</taxon>
        <taxon>Cytophagales</taxon>
        <taxon>Flectobacillaceae</taxon>
        <taxon>Aquirufa</taxon>
    </lineage>
</organism>
<keyword evidence="3" id="KW-1185">Reference proteome</keyword>
<proteinExistence type="predicted"/>
<feature type="transmembrane region" description="Helical" evidence="1">
    <location>
        <begin position="304"/>
        <end position="324"/>
    </location>
</feature>
<keyword evidence="1" id="KW-0812">Transmembrane</keyword>
<feature type="transmembrane region" description="Helical" evidence="1">
    <location>
        <begin position="399"/>
        <end position="418"/>
    </location>
</feature>